<accession>A0AAD4KDB8</accession>
<dbReference type="InterPro" id="IPR021514">
    <property type="entry name" value="DUF3176"/>
</dbReference>
<evidence type="ECO:0000256" key="1">
    <source>
        <dbReference type="SAM" id="Phobius"/>
    </source>
</evidence>
<feature type="transmembrane region" description="Helical" evidence="1">
    <location>
        <begin position="448"/>
        <end position="473"/>
    </location>
</feature>
<dbReference type="Proteomes" id="UP001201262">
    <property type="component" value="Unassembled WGS sequence"/>
</dbReference>
<dbReference type="GeneID" id="70244947"/>
<keyword evidence="1" id="KW-0812">Transmembrane</keyword>
<dbReference type="PANTHER" id="PTHR37576:SF2">
    <property type="entry name" value="DEFECT AT LOW TEMPERATURE PROTEIN 1"/>
    <property type="match status" value="1"/>
</dbReference>
<feature type="transmembrane region" description="Helical" evidence="1">
    <location>
        <begin position="20"/>
        <end position="43"/>
    </location>
</feature>
<sequence>MYTVLEGPHSQFYMHNTPWATIILIFIMLCCMGVSAGVIVVSNNQAVDSWRISPAVLLAFFSSVWSSSLAAVLTMSITITWWRYASRGTTLETLHCIWKRGFAIRYLSALKSSPIVRQVVLVAWIVIITQVAHNSLLQRSSQTTLSNAIVPDNITLDIMPQIPDGWLGYVYNATQGIMVGSRNSLSSIQDWWMNKTISTIPPLNSNRPVSDFYCDGSCRGRVRGAGISYECSSTSRNIDLLDAENTGTFIFSINSTLSSNLTSAAPSLTLSVLYSSEVDANCISTLTLRTCSIEAATVEYPIVIENSTVALEKTKLDPPIVVEKYSSDGDSLTAKLGQGAGPLQGIHAFVDDILTTNVSLIVGPNGARQTGRFVGDIFFEADESAYLPETIHLCGLKWSDPTLYVLDAMQDFLFRASISSASNSTNTNSSQTFRVERTAPILVFQSNYGFLVAALATMLLALGAVISQLWGWWDLRHCLVSLSPIEVANAFSALETKRPDGYDLSNSQNINNKGALTVDNILDVVGKTTVRYDGQSFRGSAVVPLSGRPMSLSVNR</sequence>
<dbReference type="Pfam" id="PF11374">
    <property type="entry name" value="DUF3176"/>
    <property type="match status" value="1"/>
</dbReference>
<dbReference type="PANTHER" id="PTHR37576">
    <property type="entry name" value="DEFECT AT LOW TEMPERATURE PROTEIN 1"/>
    <property type="match status" value="1"/>
</dbReference>
<keyword evidence="1" id="KW-0472">Membrane</keyword>
<protein>
    <submittedName>
        <fullName evidence="2">Uncharacterized protein</fullName>
    </submittedName>
</protein>
<gene>
    <name evidence="2" type="ORF">BGW36DRAFT_365524</name>
</gene>
<evidence type="ECO:0000313" key="3">
    <source>
        <dbReference type="Proteomes" id="UP001201262"/>
    </source>
</evidence>
<keyword evidence="1" id="KW-1133">Transmembrane helix</keyword>
<proteinExistence type="predicted"/>
<keyword evidence="3" id="KW-1185">Reference proteome</keyword>
<dbReference type="EMBL" id="JAJTJA010000016">
    <property type="protein sequence ID" value="KAH8688990.1"/>
    <property type="molecule type" value="Genomic_DNA"/>
</dbReference>
<name>A0AAD4KDB8_9EURO</name>
<dbReference type="RefSeq" id="XP_046065416.1">
    <property type="nucleotide sequence ID" value="XM_046214660.1"/>
</dbReference>
<reference evidence="2" key="1">
    <citation type="submission" date="2021-12" db="EMBL/GenBank/DDBJ databases">
        <title>Convergent genome expansion in fungi linked to evolution of root-endophyte symbiosis.</title>
        <authorList>
            <consortium name="DOE Joint Genome Institute"/>
            <person name="Ke Y.-H."/>
            <person name="Bonito G."/>
            <person name="Liao H.-L."/>
            <person name="Looney B."/>
            <person name="Rojas-Flechas A."/>
            <person name="Nash J."/>
            <person name="Hameed K."/>
            <person name="Schadt C."/>
            <person name="Martin F."/>
            <person name="Crous P.W."/>
            <person name="Miettinen O."/>
            <person name="Magnuson J.K."/>
            <person name="Labbe J."/>
            <person name="Jacobson D."/>
            <person name="Doktycz M.J."/>
            <person name="Veneault-Fourrey C."/>
            <person name="Kuo A."/>
            <person name="Mondo S."/>
            <person name="Calhoun S."/>
            <person name="Riley R."/>
            <person name="Ohm R."/>
            <person name="LaButti K."/>
            <person name="Andreopoulos B."/>
            <person name="Pangilinan J."/>
            <person name="Nolan M."/>
            <person name="Tritt A."/>
            <person name="Clum A."/>
            <person name="Lipzen A."/>
            <person name="Daum C."/>
            <person name="Barry K."/>
            <person name="Grigoriev I.V."/>
            <person name="Vilgalys R."/>
        </authorList>
    </citation>
    <scope>NUCLEOTIDE SEQUENCE</scope>
    <source>
        <strain evidence="2">PMI_201</strain>
    </source>
</reference>
<feature type="transmembrane region" description="Helical" evidence="1">
    <location>
        <begin position="55"/>
        <end position="82"/>
    </location>
</feature>
<organism evidence="2 3">
    <name type="scientific">Talaromyces proteolyticus</name>
    <dbReference type="NCBI Taxonomy" id="1131652"/>
    <lineage>
        <taxon>Eukaryota</taxon>
        <taxon>Fungi</taxon>
        <taxon>Dikarya</taxon>
        <taxon>Ascomycota</taxon>
        <taxon>Pezizomycotina</taxon>
        <taxon>Eurotiomycetes</taxon>
        <taxon>Eurotiomycetidae</taxon>
        <taxon>Eurotiales</taxon>
        <taxon>Trichocomaceae</taxon>
        <taxon>Talaromyces</taxon>
        <taxon>Talaromyces sect. Bacilispori</taxon>
    </lineage>
</organism>
<comment type="caution">
    <text evidence="2">The sequence shown here is derived from an EMBL/GenBank/DDBJ whole genome shotgun (WGS) entry which is preliminary data.</text>
</comment>
<dbReference type="AlphaFoldDB" id="A0AAD4KDB8"/>
<evidence type="ECO:0000313" key="2">
    <source>
        <dbReference type="EMBL" id="KAH8688990.1"/>
    </source>
</evidence>
<feature type="transmembrane region" description="Helical" evidence="1">
    <location>
        <begin position="115"/>
        <end position="132"/>
    </location>
</feature>